<dbReference type="Proteomes" id="UP000184546">
    <property type="component" value="Unassembled WGS sequence"/>
</dbReference>
<dbReference type="AlphaFoldDB" id="A0A1L9X0M7"/>
<name>A0A1L9X0M7_ASPA1</name>
<accession>A0A1L9X0M7</accession>
<dbReference type="GO" id="GO:0003676">
    <property type="term" value="F:nucleic acid binding"/>
    <property type="evidence" value="ECO:0007669"/>
    <property type="project" value="InterPro"/>
</dbReference>
<dbReference type="OMA" id="TERAQWY"/>
<dbReference type="EMBL" id="KV878973">
    <property type="protein sequence ID" value="OJK01944.1"/>
    <property type="molecule type" value="Genomic_DNA"/>
</dbReference>
<dbReference type="STRING" id="690307.A0A1L9X0M7"/>
<organism evidence="2 3">
    <name type="scientific">Aspergillus aculeatus (strain ATCC 16872 / CBS 172.66 / WB 5094)</name>
    <dbReference type="NCBI Taxonomy" id="690307"/>
    <lineage>
        <taxon>Eukaryota</taxon>
        <taxon>Fungi</taxon>
        <taxon>Dikarya</taxon>
        <taxon>Ascomycota</taxon>
        <taxon>Pezizomycotina</taxon>
        <taxon>Eurotiomycetes</taxon>
        <taxon>Eurotiomycetidae</taxon>
        <taxon>Eurotiales</taxon>
        <taxon>Aspergillaceae</taxon>
        <taxon>Aspergillus</taxon>
        <taxon>Aspergillus subgen. Circumdati</taxon>
    </lineage>
</organism>
<dbReference type="VEuPathDB" id="FungiDB:ASPACDRAFT_40761"/>
<dbReference type="GO" id="GO:0006139">
    <property type="term" value="P:nucleobase-containing compound metabolic process"/>
    <property type="evidence" value="ECO:0007669"/>
    <property type="project" value="InterPro"/>
</dbReference>
<dbReference type="RefSeq" id="XP_020058283.1">
    <property type="nucleotide sequence ID" value="XM_020200809.1"/>
</dbReference>
<sequence>MALGFCGNVPGSIKPLIFNLNVYATKGHPPTIIDTPERVSQLMDDLLLDPTENLYVDLEGENLCRHGTITIVAIHLIEPRQTYLVDVHTLGDAASHTPAATDNTTTLKTILESPTRTKVFLDVRSDSDALRVLYDILLQGAEDVQIMELGFRQCTGGWLRRLGPAAGDVVLLPQRRREYIATLDDFQMWSVERETAVRWEESQDDGYVLRGRRKALVPWAVGDFENWNKEYNRMIEDEYYPTENHESEASDAENYFFWSHQVSFWFYEVAL</sequence>
<evidence type="ECO:0000313" key="2">
    <source>
        <dbReference type="EMBL" id="OJK01944.1"/>
    </source>
</evidence>
<dbReference type="InterPro" id="IPR012337">
    <property type="entry name" value="RNaseH-like_sf"/>
</dbReference>
<dbReference type="Gene3D" id="3.30.420.10">
    <property type="entry name" value="Ribonuclease H-like superfamily/Ribonuclease H"/>
    <property type="match status" value="1"/>
</dbReference>
<dbReference type="SUPFAM" id="SSF53098">
    <property type="entry name" value="Ribonuclease H-like"/>
    <property type="match status" value="1"/>
</dbReference>
<dbReference type="OrthoDB" id="26838at2759"/>
<dbReference type="PANTHER" id="PTHR43040:SF1">
    <property type="entry name" value="RIBONUCLEASE D"/>
    <property type="match status" value="1"/>
</dbReference>
<feature type="domain" description="3'-5' exonuclease" evidence="1">
    <location>
        <begin position="32"/>
        <end position="148"/>
    </location>
</feature>
<protein>
    <recommendedName>
        <fullName evidence="1">3'-5' exonuclease domain-containing protein</fullName>
    </recommendedName>
</protein>
<dbReference type="InterPro" id="IPR036397">
    <property type="entry name" value="RNaseH_sf"/>
</dbReference>
<proteinExistence type="predicted"/>
<dbReference type="PANTHER" id="PTHR43040">
    <property type="entry name" value="RIBONUCLEASE D"/>
    <property type="match status" value="1"/>
</dbReference>
<dbReference type="Pfam" id="PF01612">
    <property type="entry name" value="DNA_pol_A_exo1"/>
    <property type="match status" value="1"/>
</dbReference>
<keyword evidence="3" id="KW-1185">Reference proteome</keyword>
<dbReference type="GeneID" id="30974623"/>
<dbReference type="InterPro" id="IPR002562">
    <property type="entry name" value="3'-5'_exonuclease_dom"/>
</dbReference>
<reference evidence="3" key="1">
    <citation type="journal article" date="2017" name="Genome Biol.">
        <title>Comparative genomics reveals high biological diversity and specific adaptations in the industrially and medically important fungal genus Aspergillus.</title>
        <authorList>
            <person name="de Vries R.P."/>
            <person name="Riley R."/>
            <person name="Wiebenga A."/>
            <person name="Aguilar-Osorio G."/>
            <person name="Amillis S."/>
            <person name="Uchima C.A."/>
            <person name="Anderluh G."/>
            <person name="Asadollahi M."/>
            <person name="Askin M."/>
            <person name="Barry K."/>
            <person name="Battaglia E."/>
            <person name="Bayram O."/>
            <person name="Benocci T."/>
            <person name="Braus-Stromeyer S.A."/>
            <person name="Caldana C."/>
            <person name="Canovas D."/>
            <person name="Cerqueira G.C."/>
            <person name="Chen F."/>
            <person name="Chen W."/>
            <person name="Choi C."/>
            <person name="Clum A."/>
            <person name="Dos Santos R.A."/>
            <person name="Damasio A.R."/>
            <person name="Diallinas G."/>
            <person name="Emri T."/>
            <person name="Fekete E."/>
            <person name="Flipphi M."/>
            <person name="Freyberg S."/>
            <person name="Gallo A."/>
            <person name="Gournas C."/>
            <person name="Habgood R."/>
            <person name="Hainaut M."/>
            <person name="Harispe M.L."/>
            <person name="Henrissat B."/>
            <person name="Hilden K.S."/>
            <person name="Hope R."/>
            <person name="Hossain A."/>
            <person name="Karabika E."/>
            <person name="Karaffa L."/>
            <person name="Karanyi Z."/>
            <person name="Krasevec N."/>
            <person name="Kuo A."/>
            <person name="Kusch H."/>
            <person name="LaButti K."/>
            <person name="Lagendijk E.L."/>
            <person name="Lapidus A."/>
            <person name="Levasseur A."/>
            <person name="Lindquist E."/>
            <person name="Lipzen A."/>
            <person name="Logrieco A.F."/>
            <person name="MacCabe A."/>
            <person name="Maekelae M.R."/>
            <person name="Malavazi I."/>
            <person name="Melin P."/>
            <person name="Meyer V."/>
            <person name="Mielnichuk N."/>
            <person name="Miskei M."/>
            <person name="Molnar A.P."/>
            <person name="Mule G."/>
            <person name="Ngan C.Y."/>
            <person name="Orejas M."/>
            <person name="Orosz E."/>
            <person name="Ouedraogo J.P."/>
            <person name="Overkamp K.M."/>
            <person name="Park H.-S."/>
            <person name="Perrone G."/>
            <person name="Piumi F."/>
            <person name="Punt P.J."/>
            <person name="Ram A.F."/>
            <person name="Ramon A."/>
            <person name="Rauscher S."/>
            <person name="Record E."/>
            <person name="Riano-Pachon D.M."/>
            <person name="Robert V."/>
            <person name="Roehrig J."/>
            <person name="Ruller R."/>
            <person name="Salamov A."/>
            <person name="Salih N.S."/>
            <person name="Samson R.A."/>
            <person name="Sandor E."/>
            <person name="Sanguinetti M."/>
            <person name="Schuetze T."/>
            <person name="Sepcic K."/>
            <person name="Shelest E."/>
            <person name="Sherlock G."/>
            <person name="Sophianopoulou V."/>
            <person name="Squina F.M."/>
            <person name="Sun H."/>
            <person name="Susca A."/>
            <person name="Todd R.B."/>
            <person name="Tsang A."/>
            <person name="Unkles S.E."/>
            <person name="van de Wiele N."/>
            <person name="van Rossen-Uffink D."/>
            <person name="Oliveira J.V."/>
            <person name="Vesth T.C."/>
            <person name="Visser J."/>
            <person name="Yu J.-H."/>
            <person name="Zhou M."/>
            <person name="Andersen M.R."/>
            <person name="Archer D.B."/>
            <person name="Baker S.E."/>
            <person name="Benoit I."/>
            <person name="Brakhage A.A."/>
            <person name="Braus G.H."/>
            <person name="Fischer R."/>
            <person name="Frisvad J.C."/>
            <person name="Goldman G.H."/>
            <person name="Houbraken J."/>
            <person name="Oakley B."/>
            <person name="Pocsi I."/>
            <person name="Scazzocchio C."/>
            <person name="Seiboth B."/>
            <person name="vanKuyk P.A."/>
            <person name="Wortman J."/>
            <person name="Dyer P.S."/>
            <person name="Grigoriev I.V."/>
        </authorList>
    </citation>
    <scope>NUCLEOTIDE SEQUENCE [LARGE SCALE GENOMIC DNA]</scope>
    <source>
        <strain evidence="3">ATCC 16872 / CBS 172.66 / WB 5094</strain>
    </source>
</reference>
<evidence type="ECO:0000313" key="3">
    <source>
        <dbReference type="Proteomes" id="UP000184546"/>
    </source>
</evidence>
<evidence type="ECO:0000259" key="1">
    <source>
        <dbReference type="Pfam" id="PF01612"/>
    </source>
</evidence>
<gene>
    <name evidence="2" type="ORF">ASPACDRAFT_40761</name>
</gene>
<dbReference type="GO" id="GO:0008408">
    <property type="term" value="F:3'-5' exonuclease activity"/>
    <property type="evidence" value="ECO:0007669"/>
    <property type="project" value="InterPro"/>
</dbReference>